<feature type="region of interest" description="Disordered" evidence="1">
    <location>
        <begin position="1"/>
        <end position="41"/>
    </location>
</feature>
<reference evidence="3" key="1">
    <citation type="submission" date="2022-06" db="EMBL/GenBank/DDBJ databases">
        <title>Alkalimarinus sp. nov., isolated from gut of a Alitta virens.</title>
        <authorList>
            <person name="Yang A.I."/>
            <person name="Shin N.-R."/>
        </authorList>
    </citation>
    <scope>NUCLEOTIDE SEQUENCE</scope>
    <source>
        <strain evidence="3">A2M4</strain>
    </source>
</reference>
<proteinExistence type="predicted"/>
<feature type="compositionally biased region" description="Basic and acidic residues" evidence="1">
    <location>
        <begin position="30"/>
        <end position="41"/>
    </location>
</feature>
<keyword evidence="2" id="KW-0472">Membrane</keyword>
<dbReference type="RefSeq" id="WP_265046243.1">
    <property type="nucleotide sequence ID" value="NZ_CP100390.1"/>
</dbReference>
<keyword evidence="2" id="KW-1133">Transmembrane helix</keyword>
<feature type="compositionally biased region" description="Low complexity" evidence="1">
    <location>
        <begin position="13"/>
        <end position="25"/>
    </location>
</feature>
<keyword evidence="2" id="KW-0812">Transmembrane</keyword>
<evidence type="ECO:0000313" key="3">
    <source>
        <dbReference type="EMBL" id="UZE94749.1"/>
    </source>
</evidence>
<feature type="transmembrane region" description="Helical" evidence="2">
    <location>
        <begin position="122"/>
        <end position="139"/>
    </location>
</feature>
<evidence type="ECO:0000313" key="4">
    <source>
        <dbReference type="Proteomes" id="UP001163739"/>
    </source>
</evidence>
<gene>
    <name evidence="3" type="ORF">NKI27_11740</name>
</gene>
<feature type="compositionally biased region" description="Basic and acidic residues" evidence="1">
    <location>
        <begin position="1"/>
        <end position="10"/>
    </location>
</feature>
<feature type="transmembrane region" description="Helical" evidence="2">
    <location>
        <begin position="99"/>
        <end position="116"/>
    </location>
</feature>
<accession>A0ABY6MY40</accession>
<organism evidence="3 4">
    <name type="scientific">Alkalimarinus alittae</name>
    <dbReference type="NCBI Taxonomy" id="2961619"/>
    <lineage>
        <taxon>Bacteria</taxon>
        <taxon>Pseudomonadati</taxon>
        <taxon>Pseudomonadota</taxon>
        <taxon>Gammaproteobacteria</taxon>
        <taxon>Alteromonadales</taxon>
        <taxon>Alteromonadaceae</taxon>
        <taxon>Alkalimarinus</taxon>
    </lineage>
</organism>
<dbReference type="Proteomes" id="UP001163739">
    <property type="component" value="Chromosome"/>
</dbReference>
<sequence length="282" mass="32808">MDNEQVKQTKVEGSASNSAVSGAAAYRPTTTKELDLEKKRKEQENAEFKRVAELRNKQHARKKLLADCQTLLNVNYDWLLLDDYPDNRSVAIAKRSRDYWLFICCIEFIVFCAGVLGLVPAWVGGSAFGLLFITLCFSIKTFRRFFISEPTYYELLQERKKLEFRALNHIMLLEGQDGLAWRCRRLTSYNQNLDRKIYQGLMDVSANKRLFSFIREKKHIRLYLQLMLEAEKAYKRVQKEYMKNHFNNLENGIDDTVVEPSETQETSVVVPPEQVVTVTVPE</sequence>
<evidence type="ECO:0000256" key="2">
    <source>
        <dbReference type="SAM" id="Phobius"/>
    </source>
</evidence>
<keyword evidence="4" id="KW-1185">Reference proteome</keyword>
<name>A0ABY6MY40_9ALTE</name>
<dbReference type="EMBL" id="CP100390">
    <property type="protein sequence ID" value="UZE94749.1"/>
    <property type="molecule type" value="Genomic_DNA"/>
</dbReference>
<evidence type="ECO:0000256" key="1">
    <source>
        <dbReference type="SAM" id="MobiDB-lite"/>
    </source>
</evidence>
<protein>
    <submittedName>
        <fullName evidence="3">Uncharacterized protein</fullName>
    </submittedName>
</protein>